<accession>A0A8S5LTV2</accession>
<dbReference type="Gene3D" id="2.60.40.4270">
    <property type="entry name" value="Listeria-Bacteroides repeat domain"/>
    <property type="match status" value="1"/>
</dbReference>
<comment type="subcellular location">
    <subcellularLocation>
        <location evidence="1">Cell envelope</location>
    </subcellularLocation>
</comment>
<dbReference type="Pfam" id="PF09479">
    <property type="entry name" value="Flg_new"/>
    <property type="match status" value="1"/>
</dbReference>
<organism evidence="2">
    <name type="scientific">Siphoviridae sp. ctOIB27</name>
    <dbReference type="NCBI Taxonomy" id="2826308"/>
    <lineage>
        <taxon>Viruses</taxon>
        <taxon>Duplodnaviria</taxon>
        <taxon>Heunggongvirae</taxon>
        <taxon>Uroviricota</taxon>
        <taxon>Caudoviricetes</taxon>
    </lineage>
</organism>
<name>A0A8S5LTV2_9CAUD</name>
<proteinExistence type="predicted"/>
<protein>
    <submittedName>
        <fullName evidence="2">INTERNALIN B BINDING, VIRULENCE FACTOR, PATHOGENICITY.3A</fullName>
    </submittedName>
</protein>
<evidence type="ECO:0000256" key="1">
    <source>
        <dbReference type="ARBA" id="ARBA00004196"/>
    </source>
</evidence>
<dbReference type="EMBL" id="BK014734">
    <property type="protein sequence ID" value="DAD73296.1"/>
    <property type="molecule type" value="Genomic_DNA"/>
</dbReference>
<dbReference type="InterPro" id="IPR013378">
    <property type="entry name" value="InlB-like_B-rpt"/>
</dbReference>
<sequence>MSIVVNTKAEVRPNFLESEVGLVLKTREIPASMGVQDGKYKIVKAGTPFPSDNSNAVGIVFEDIDVTDGNMPGSVMVAGRVLADRLSLASAAKTALSGKGFTFVDAPEITRGYTVTYDKNDGSGTPPVDENVYTEGSYADVSTEYPLTKSGNTQTGWSTSKGGAAVSKVEMTGNVTLYPVWTTA</sequence>
<reference evidence="2" key="1">
    <citation type="journal article" date="2021" name="Proc. Natl. Acad. Sci. U.S.A.">
        <title>A Catalog of Tens of Thousands of Viruses from Human Metagenomes Reveals Hidden Associations with Chronic Diseases.</title>
        <authorList>
            <person name="Tisza M.J."/>
            <person name="Buck C.B."/>
        </authorList>
    </citation>
    <scope>NUCLEOTIDE SEQUENCE</scope>
    <source>
        <strain evidence="2">CtOIB27</strain>
    </source>
</reference>
<evidence type="ECO:0000313" key="2">
    <source>
        <dbReference type="EMBL" id="DAD73296.1"/>
    </source>
</evidence>
<dbReference type="InterPro" id="IPR042229">
    <property type="entry name" value="Listeria/Bacterioides_rpt_sf"/>
</dbReference>